<feature type="domain" description="Glycosyltransferase 2-like" evidence="2">
    <location>
        <begin position="226"/>
        <end position="337"/>
    </location>
</feature>
<dbReference type="InterPro" id="IPR029044">
    <property type="entry name" value="Nucleotide-diphossugar_trans"/>
</dbReference>
<name>A0A2G1XHZ4_STRCJ</name>
<dbReference type="PANTHER" id="PTHR22916:SF3">
    <property type="entry name" value="UDP-GLCNAC:BETAGAL BETA-1,3-N-ACETYLGLUCOSAMINYLTRANSFERASE-LIKE PROTEIN 1"/>
    <property type="match status" value="1"/>
</dbReference>
<feature type="region of interest" description="Disordered" evidence="1">
    <location>
        <begin position="1"/>
        <end position="222"/>
    </location>
</feature>
<feature type="compositionally biased region" description="Basic residues" evidence="1">
    <location>
        <begin position="189"/>
        <end position="199"/>
    </location>
</feature>
<accession>A0A2G1XHZ4</accession>
<dbReference type="Proteomes" id="UP000222531">
    <property type="component" value="Unassembled WGS sequence"/>
</dbReference>
<feature type="compositionally biased region" description="Basic residues" evidence="1">
    <location>
        <begin position="84"/>
        <end position="95"/>
    </location>
</feature>
<evidence type="ECO:0000313" key="3">
    <source>
        <dbReference type="EMBL" id="PHQ50874.1"/>
    </source>
</evidence>
<dbReference type="CDD" id="cd00761">
    <property type="entry name" value="Glyco_tranf_GTA_type"/>
    <property type="match status" value="1"/>
</dbReference>
<keyword evidence="4" id="KW-1185">Reference proteome</keyword>
<dbReference type="Gene3D" id="3.90.550.10">
    <property type="entry name" value="Spore Coat Polysaccharide Biosynthesis Protein SpsA, Chain A"/>
    <property type="match status" value="1"/>
</dbReference>
<feature type="compositionally biased region" description="Basic and acidic residues" evidence="1">
    <location>
        <begin position="103"/>
        <end position="131"/>
    </location>
</feature>
<evidence type="ECO:0000259" key="2">
    <source>
        <dbReference type="Pfam" id="PF00535"/>
    </source>
</evidence>
<proteinExistence type="predicted"/>
<evidence type="ECO:0000256" key="1">
    <source>
        <dbReference type="SAM" id="MobiDB-lite"/>
    </source>
</evidence>
<feature type="compositionally biased region" description="Basic residues" evidence="1">
    <location>
        <begin position="20"/>
        <end position="31"/>
    </location>
</feature>
<organism evidence="3 4">
    <name type="scientific">Streptomyces cinnamoneus</name>
    <name type="common">Streptoverticillium cinnamoneum</name>
    <dbReference type="NCBI Taxonomy" id="53446"/>
    <lineage>
        <taxon>Bacteria</taxon>
        <taxon>Bacillati</taxon>
        <taxon>Actinomycetota</taxon>
        <taxon>Actinomycetes</taxon>
        <taxon>Kitasatosporales</taxon>
        <taxon>Streptomycetaceae</taxon>
        <taxon>Streptomyces</taxon>
        <taxon>Streptomyces cinnamoneus group</taxon>
    </lineage>
</organism>
<comment type="caution">
    <text evidence="3">The sequence shown here is derived from an EMBL/GenBank/DDBJ whole genome shotgun (WGS) entry which is preliminary data.</text>
</comment>
<dbReference type="PANTHER" id="PTHR22916">
    <property type="entry name" value="GLYCOSYLTRANSFERASE"/>
    <property type="match status" value="1"/>
</dbReference>
<dbReference type="InterPro" id="IPR001173">
    <property type="entry name" value="Glyco_trans_2-like"/>
</dbReference>
<dbReference type="Pfam" id="PF00535">
    <property type="entry name" value="Glycos_transf_2"/>
    <property type="match status" value="1"/>
</dbReference>
<dbReference type="EMBL" id="NHZO01000148">
    <property type="protein sequence ID" value="PHQ50874.1"/>
    <property type="molecule type" value="Genomic_DNA"/>
</dbReference>
<reference evidence="3 4" key="1">
    <citation type="journal article" date="2017" name="Biochemistry">
        <title>Identification of the Biosynthetic Pathway for the Antibiotic Bicyclomycin.</title>
        <authorList>
            <person name="Patteson J."/>
            <person name="Cai W."/>
            <person name="Johnson R.A."/>
            <person name="Santa Maria K."/>
            <person name="Li B."/>
        </authorList>
    </citation>
    <scope>NUCLEOTIDE SEQUENCE [LARGE SCALE GENOMIC DNA]</scope>
    <source>
        <strain evidence="3 4">ATCC 21532</strain>
    </source>
</reference>
<gene>
    <name evidence="3" type="ORF">BLA24_17175</name>
</gene>
<evidence type="ECO:0000313" key="4">
    <source>
        <dbReference type="Proteomes" id="UP000222531"/>
    </source>
</evidence>
<dbReference type="AlphaFoldDB" id="A0A2G1XHZ4"/>
<dbReference type="SUPFAM" id="SSF53448">
    <property type="entry name" value="Nucleotide-diphospho-sugar transferases"/>
    <property type="match status" value="1"/>
</dbReference>
<dbReference type="GO" id="GO:0016758">
    <property type="term" value="F:hexosyltransferase activity"/>
    <property type="evidence" value="ECO:0007669"/>
    <property type="project" value="UniProtKB-ARBA"/>
</dbReference>
<sequence>MGWPTRTGHLQAATGPARLAVRRSARQHHRDPPRSSPRAVGRGRCPGLPAQPRPDRGARPARPGGALVLGTGRTLRSTPALRPPQRHRARLRQRPGSRSLPRPGDRPGHRPDRVAVHGEPAREPVLRDGRRLRGTARRQHPDQRRPRWTRHRSDPRRPHHVGRTDQHPPSFGYHFPSRVLPDDTDPVRHCRSPGRRLPRTGHGPLPPAVRTAGQPAPHPPEHPVISVIIPTADRPGPLHRALRSLARQTFRDFDVIVVRDGGPPVRSVIDAWKHDLPITLIDIDPRQGVSHARNTGLAAAGGDYVAFLDDDDIYLPAHLEMAHRALEGGHAETVYGGALISPHWIESAPRDPEAFLRKDYPFDDAFLMVANYIHTGSVVTRNFASTSVRFDEEMTHCEDWDLWLSLRRTAGYEFAFLDDITCVYHQVPRPSAVFSAYLTSPTPFTRARAHLYEKWPDPHPLVRSYREWFRRFDARLDARIEREQPVPPHVYELAVRGLHPGFVDSTAPSTALLDRILPVDDAANARHEEPVAGSLLLGTGRAAE</sequence>
<feature type="compositionally biased region" description="Basic and acidic residues" evidence="1">
    <location>
        <begin position="139"/>
        <end position="166"/>
    </location>
</feature>
<protein>
    <recommendedName>
        <fullName evidence="2">Glycosyltransferase 2-like domain-containing protein</fullName>
    </recommendedName>
</protein>